<name>A0A6J5EZF3_9BURK</name>
<feature type="region of interest" description="Disordered" evidence="1">
    <location>
        <begin position="132"/>
        <end position="271"/>
    </location>
</feature>
<proteinExistence type="predicted"/>
<evidence type="ECO:0000313" key="3">
    <source>
        <dbReference type="Proteomes" id="UP000494329"/>
    </source>
</evidence>
<evidence type="ECO:0000256" key="1">
    <source>
        <dbReference type="SAM" id="MobiDB-lite"/>
    </source>
</evidence>
<dbReference type="AlphaFoldDB" id="A0A6J5EZF3"/>
<keyword evidence="3" id="KW-1185">Reference proteome</keyword>
<feature type="compositionally biased region" description="Polar residues" evidence="1">
    <location>
        <begin position="222"/>
        <end position="234"/>
    </location>
</feature>
<sequence length="320" mass="32206">MSVSNDIGNLFQRFGGDPERYQEVARDDDTKQAISRWPLLTALDIAHPEPVPDAGTSAATTPIGAAVQPLATATAVTAAAAAAAGTTIPRAMAEHDARQHAAASGMPRAPLFARGHRHATMPPPADFARQAAARFSPPPEPAAAANESVSVPGPASSGLPEASAATTSAAPSVLDATAASRATPATGAPTARAPHEATSTTTATSRTTAPAASMSTTRDASRQPQPTLFSNHQQTFAPTPITPATASAPAGPAESRPAAPSMPRPAATAANTSSTILSGLFAAPAHEPNAKPVSRALTSVFDRLAGKPGRDRIKPGGGRS</sequence>
<reference evidence="2 3" key="1">
    <citation type="submission" date="2020-04" db="EMBL/GenBank/DDBJ databases">
        <authorList>
            <person name="De Canck E."/>
        </authorList>
    </citation>
    <scope>NUCLEOTIDE SEQUENCE [LARGE SCALE GENOMIC DNA]</scope>
    <source>
        <strain evidence="2 3">LMG 29739</strain>
    </source>
</reference>
<gene>
    <name evidence="2" type="ORF">LMG29739_06170</name>
</gene>
<dbReference type="Pfam" id="PF10945">
    <property type="entry name" value="CBP_BcsR"/>
    <property type="match status" value="1"/>
</dbReference>
<feature type="compositionally biased region" description="Low complexity" evidence="1">
    <location>
        <begin position="235"/>
        <end position="270"/>
    </location>
</feature>
<dbReference type="EMBL" id="CADIKF010000088">
    <property type="protein sequence ID" value="CAB3771969.1"/>
    <property type="molecule type" value="Genomic_DNA"/>
</dbReference>
<organism evidence="2 3">
    <name type="scientific">Paraburkholderia solisilvae</name>
    <dbReference type="NCBI Taxonomy" id="624376"/>
    <lineage>
        <taxon>Bacteria</taxon>
        <taxon>Pseudomonadati</taxon>
        <taxon>Pseudomonadota</taxon>
        <taxon>Betaproteobacteria</taxon>
        <taxon>Burkholderiales</taxon>
        <taxon>Burkholderiaceae</taxon>
        <taxon>Paraburkholderia</taxon>
    </lineage>
</organism>
<dbReference type="Proteomes" id="UP000494329">
    <property type="component" value="Unassembled WGS sequence"/>
</dbReference>
<dbReference type="NCBIfam" id="NF040718">
    <property type="entry name" value="BcsP_of_Ic"/>
    <property type="match status" value="1"/>
</dbReference>
<protein>
    <recommendedName>
        <fullName evidence="4">Cellulose biosynthesis protein BcsR</fullName>
    </recommendedName>
</protein>
<feature type="compositionally biased region" description="Low complexity" evidence="1">
    <location>
        <begin position="162"/>
        <end position="217"/>
    </location>
</feature>
<dbReference type="InterPro" id="IPR024487">
    <property type="entry name" value="CBP_BcsR"/>
</dbReference>
<dbReference type="RefSeq" id="WP_175115293.1">
    <property type="nucleotide sequence ID" value="NZ_CADIKF010000088.1"/>
</dbReference>
<evidence type="ECO:0008006" key="4">
    <source>
        <dbReference type="Google" id="ProtNLM"/>
    </source>
</evidence>
<evidence type="ECO:0000313" key="2">
    <source>
        <dbReference type="EMBL" id="CAB3771969.1"/>
    </source>
</evidence>
<accession>A0A6J5EZF3</accession>